<organism evidence="3 4">
    <name type="scientific">Persephonella atlantica</name>
    <dbReference type="NCBI Taxonomy" id="2699429"/>
    <lineage>
        <taxon>Bacteria</taxon>
        <taxon>Pseudomonadati</taxon>
        <taxon>Aquificota</taxon>
        <taxon>Aquificia</taxon>
        <taxon>Aquificales</taxon>
        <taxon>Hydrogenothermaceae</taxon>
        <taxon>Persephonella</taxon>
    </lineage>
</organism>
<feature type="domain" description="Spore coat protein U/FanG" evidence="2">
    <location>
        <begin position="30"/>
        <end position="159"/>
    </location>
</feature>
<reference evidence="3 4" key="1">
    <citation type="journal article" date="2021" name="Syst. Appl. Microbiol.">
        <title>Persephonella atlantica sp. nov.: How to adapt to physico-chemical gradients in high temperature hydrothermal habitats.</title>
        <authorList>
            <person name="Francois D.X."/>
            <person name="Godfroy A."/>
            <person name="Mathien C."/>
            <person name="Aube J."/>
            <person name="Cathalot C."/>
            <person name="Lesongeur F."/>
            <person name="L'Haridon S."/>
            <person name="Philippon X."/>
            <person name="Roussel E.G."/>
        </authorList>
    </citation>
    <scope>NUCLEOTIDE SEQUENCE [LARGE SCALE GENOMIC DNA]</scope>
    <source>
        <strain evidence="3 4">MO1340</strain>
    </source>
</reference>
<gene>
    <name evidence="3" type="ORF">GWK41_03240</name>
</gene>
<evidence type="ECO:0000259" key="2">
    <source>
        <dbReference type="Pfam" id="PF05229"/>
    </source>
</evidence>
<accession>A0ABS1GH56</accession>
<protein>
    <submittedName>
        <fullName evidence="3">Fimbrial major subunit CsuA/B family protein</fullName>
    </submittedName>
</protein>
<dbReference type="RefSeq" id="WP_200673472.1">
    <property type="nucleotide sequence ID" value="NZ_JAACYA010000001.1"/>
</dbReference>
<evidence type="ECO:0000313" key="4">
    <source>
        <dbReference type="Proteomes" id="UP000772812"/>
    </source>
</evidence>
<evidence type="ECO:0000256" key="1">
    <source>
        <dbReference type="SAM" id="SignalP"/>
    </source>
</evidence>
<sequence length="163" mass="18221">MKKVIVFLIAIFLNTAFGNPNKHHHGSNVECILEIEDLNFGDYYPLEDSHLRTEALMKVKCSSAHGGAITYKIKLLGGNSPNPKRRFMYSAKTGAKIYYNIFTPHSCVWGDGSNGTCTIDDVIVIQNTSNEKAYLIRGILYGGQKDVHVADDYQDTLTVIIEY</sequence>
<dbReference type="EMBL" id="JAACYA010000001">
    <property type="protein sequence ID" value="MBK3332082.1"/>
    <property type="molecule type" value="Genomic_DNA"/>
</dbReference>
<evidence type="ECO:0000313" key="3">
    <source>
        <dbReference type="EMBL" id="MBK3332082.1"/>
    </source>
</evidence>
<keyword evidence="1" id="KW-0732">Signal</keyword>
<dbReference type="Proteomes" id="UP000772812">
    <property type="component" value="Unassembled WGS sequence"/>
</dbReference>
<dbReference type="InterPro" id="IPR007893">
    <property type="entry name" value="Spore_coat_U/FanG"/>
</dbReference>
<feature type="chain" id="PRO_5047328708" evidence="1">
    <location>
        <begin position="19"/>
        <end position="163"/>
    </location>
</feature>
<keyword evidence="4" id="KW-1185">Reference proteome</keyword>
<feature type="signal peptide" evidence="1">
    <location>
        <begin position="1"/>
        <end position="18"/>
    </location>
</feature>
<comment type="caution">
    <text evidence="3">The sequence shown here is derived from an EMBL/GenBank/DDBJ whole genome shotgun (WGS) entry which is preliminary data.</text>
</comment>
<proteinExistence type="predicted"/>
<name>A0ABS1GH56_9AQUI</name>
<dbReference type="Pfam" id="PF05229">
    <property type="entry name" value="SCPU"/>
    <property type="match status" value="1"/>
</dbReference>